<dbReference type="AlphaFoldDB" id="A0A6J7RA39"/>
<organism evidence="1">
    <name type="scientific">freshwater metagenome</name>
    <dbReference type="NCBI Taxonomy" id="449393"/>
    <lineage>
        <taxon>unclassified sequences</taxon>
        <taxon>metagenomes</taxon>
        <taxon>ecological metagenomes</taxon>
    </lineage>
</organism>
<protein>
    <submittedName>
        <fullName evidence="1">Unannotated protein</fullName>
    </submittedName>
</protein>
<name>A0A6J7RA39_9ZZZZ</name>
<proteinExistence type="predicted"/>
<accession>A0A6J7RA39</accession>
<dbReference type="Pfam" id="PF10094">
    <property type="entry name" value="DUF2332"/>
    <property type="match status" value="1"/>
</dbReference>
<evidence type="ECO:0000313" key="1">
    <source>
        <dbReference type="EMBL" id="CAB5025597.1"/>
    </source>
</evidence>
<reference evidence="1" key="1">
    <citation type="submission" date="2020-05" db="EMBL/GenBank/DDBJ databases">
        <authorList>
            <person name="Chiriac C."/>
            <person name="Salcher M."/>
            <person name="Ghai R."/>
            <person name="Kavagutti S V."/>
        </authorList>
    </citation>
    <scope>NUCLEOTIDE SEQUENCE</scope>
</reference>
<dbReference type="InterPro" id="IPR011200">
    <property type="entry name" value="UCP012608"/>
</dbReference>
<gene>
    <name evidence="1" type="ORF">UFOPK4098_01121</name>
</gene>
<dbReference type="EMBL" id="CAFBPN010000067">
    <property type="protein sequence ID" value="CAB5025597.1"/>
    <property type="molecule type" value="Genomic_DNA"/>
</dbReference>
<sequence>MAAPELTFHDALLQQSASCNQLGSPIYAEIFHAMALDIESNGVTARISDNLTIRPQRDAAPLRIAGAIHRLALTGKAPDIARHFPSTRGTPGPTLIVDYLNALTTFRNEIEDGLARSVQTNEVGRTTMLVTGMSFFARAAGIQQTHLREIGSSCGLNLQVDNYFFDTNDCEYGDRNARVQFTANAWGSPIPNISQCPSLLSRRGCDVAPLNAHNENDQLTLLSFVWPDQFERFERLRHAIENACASPTYAPPDQQDAAIWIHEQLAKIPSNEPVLIFHSIVWQYLSRETKDQFRAEVDEFCAQREAPTGWLRMEPAGPVADLRIDIWQGARKTHSDQVLADSSYHGIGTRSLTH</sequence>